<keyword evidence="1" id="KW-1133">Transmembrane helix</keyword>
<organism evidence="2 3">
    <name type="scientific">Corynebacterium felinum</name>
    <dbReference type="NCBI Taxonomy" id="131318"/>
    <lineage>
        <taxon>Bacteria</taxon>
        <taxon>Bacillati</taxon>
        <taxon>Actinomycetota</taxon>
        <taxon>Actinomycetes</taxon>
        <taxon>Mycobacteriales</taxon>
        <taxon>Corynebacteriaceae</taxon>
        <taxon>Corynebacterium</taxon>
    </lineage>
</organism>
<keyword evidence="1" id="KW-0812">Transmembrane</keyword>
<sequence length="64" mass="7102">MEGIVYAMAFMSLSLPCVHCVHSCLAGHEGFFYLIDSFVAGLFLRGVFFPCLLITSILSIIWGR</sequence>
<feature type="transmembrane region" description="Helical" evidence="1">
    <location>
        <begin position="30"/>
        <end position="63"/>
    </location>
</feature>
<evidence type="ECO:0000256" key="1">
    <source>
        <dbReference type="SAM" id="Phobius"/>
    </source>
</evidence>
<evidence type="ECO:0000313" key="3">
    <source>
        <dbReference type="Proteomes" id="UP001183619"/>
    </source>
</evidence>
<comment type="caution">
    <text evidence="2">The sequence shown here is derived from an EMBL/GenBank/DDBJ whole genome shotgun (WGS) entry which is preliminary data.</text>
</comment>
<evidence type="ECO:0000313" key="2">
    <source>
        <dbReference type="EMBL" id="MDR7355686.1"/>
    </source>
</evidence>
<name>A0ABU2BBE4_9CORY</name>
<accession>A0ABU2BBE4</accession>
<protein>
    <submittedName>
        <fullName evidence="2">Uncharacterized protein</fullName>
    </submittedName>
</protein>
<keyword evidence="1" id="KW-0472">Membrane</keyword>
<proteinExistence type="predicted"/>
<reference evidence="2 3" key="1">
    <citation type="submission" date="2023-07" db="EMBL/GenBank/DDBJ databases">
        <title>Sequencing the genomes of 1000 actinobacteria strains.</title>
        <authorList>
            <person name="Klenk H.-P."/>
        </authorList>
    </citation>
    <scope>NUCLEOTIDE SEQUENCE [LARGE SCALE GENOMIC DNA]</scope>
    <source>
        <strain evidence="2 3">DSM 44508</strain>
    </source>
</reference>
<dbReference type="EMBL" id="JAVDYF010000001">
    <property type="protein sequence ID" value="MDR7355686.1"/>
    <property type="molecule type" value="Genomic_DNA"/>
</dbReference>
<dbReference type="Proteomes" id="UP001183619">
    <property type="component" value="Unassembled WGS sequence"/>
</dbReference>
<keyword evidence="3" id="KW-1185">Reference proteome</keyword>
<gene>
    <name evidence="2" type="ORF">J2S37_002224</name>
</gene>